<name>A0A7W9GUB2_9ACTN</name>
<accession>A0A7W9GUB2</accession>
<sequence>MTSDNGSSGQTSGVATRTKVHPYEAMFQSFRSRRERAETGSVVIKASELPWQQSRQGRSRYYIHIDGTGSAVQDWMVFGKEVHTESGAHTHQGGLVIYVTRGHGYSVFDGERLDWKVGDLLVLPIKPGGVEHQHFNLDPSGSSEWIGFVFLPFLHATGSILTQIKEQKGWRDE</sequence>
<dbReference type="InterPro" id="IPR013096">
    <property type="entry name" value="Cupin_2"/>
</dbReference>
<keyword evidence="2" id="KW-0223">Dioxygenase</keyword>
<dbReference type="SUPFAM" id="SSF51182">
    <property type="entry name" value="RmlC-like cupins"/>
    <property type="match status" value="1"/>
</dbReference>
<dbReference type="InterPro" id="IPR014710">
    <property type="entry name" value="RmlC-like_jellyroll"/>
</dbReference>
<dbReference type="AlphaFoldDB" id="A0A7W9GUB2"/>
<dbReference type="RefSeq" id="WP_184826089.1">
    <property type="nucleotide sequence ID" value="NZ_JACHMM010000001.1"/>
</dbReference>
<organism evidence="2 3">
    <name type="scientific">Jiangella mangrovi</name>
    <dbReference type="NCBI Taxonomy" id="1524084"/>
    <lineage>
        <taxon>Bacteria</taxon>
        <taxon>Bacillati</taxon>
        <taxon>Actinomycetota</taxon>
        <taxon>Actinomycetes</taxon>
        <taxon>Jiangellales</taxon>
        <taxon>Jiangellaceae</taxon>
        <taxon>Jiangella</taxon>
    </lineage>
</organism>
<keyword evidence="2" id="KW-0560">Oxidoreductase</keyword>
<evidence type="ECO:0000259" key="1">
    <source>
        <dbReference type="Pfam" id="PF07883"/>
    </source>
</evidence>
<keyword evidence="3" id="KW-1185">Reference proteome</keyword>
<dbReference type="EMBL" id="JACHMM010000001">
    <property type="protein sequence ID" value="MBB5790202.1"/>
    <property type="molecule type" value="Genomic_DNA"/>
</dbReference>
<reference evidence="2 3" key="1">
    <citation type="submission" date="2020-08" db="EMBL/GenBank/DDBJ databases">
        <title>Sequencing the genomes of 1000 actinobacteria strains.</title>
        <authorList>
            <person name="Klenk H.-P."/>
        </authorList>
    </citation>
    <scope>NUCLEOTIDE SEQUENCE [LARGE SCALE GENOMIC DNA]</scope>
    <source>
        <strain evidence="2 3">DSM 102122</strain>
    </source>
</reference>
<gene>
    <name evidence="2" type="ORF">HD601_004777</name>
</gene>
<dbReference type="Proteomes" id="UP000542813">
    <property type="component" value="Unassembled WGS sequence"/>
</dbReference>
<comment type="caution">
    <text evidence="2">The sequence shown here is derived from an EMBL/GenBank/DDBJ whole genome shotgun (WGS) entry which is preliminary data.</text>
</comment>
<dbReference type="Pfam" id="PF07883">
    <property type="entry name" value="Cupin_2"/>
    <property type="match status" value="1"/>
</dbReference>
<evidence type="ECO:0000313" key="3">
    <source>
        <dbReference type="Proteomes" id="UP000542813"/>
    </source>
</evidence>
<feature type="domain" description="Cupin type-2" evidence="1">
    <location>
        <begin position="83"/>
        <end position="138"/>
    </location>
</feature>
<dbReference type="InterPro" id="IPR011051">
    <property type="entry name" value="RmlC_Cupin_sf"/>
</dbReference>
<protein>
    <submittedName>
        <fullName evidence="2">Quercetin dioxygenase-like cupin family protein</fullName>
    </submittedName>
</protein>
<dbReference type="Gene3D" id="2.60.120.10">
    <property type="entry name" value="Jelly Rolls"/>
    <property type="match status" value="1"/>
</dbReference>
<evidence type="ECO:0000313" key="2">
    <source>
        <dbReference type="EMBL" id="MBB5790202.1"/>
    </source>
</evidence>
<proteinExistence type="predicted"/>
<dbReference type="GO" id="GO:0051213">
    <property type="term" value="F:dioxygenase activity"/>
    <property type="evidence" value="ECO:0007669"/>
    <property type="project" value="UniProtKB-KW"/>
</dbReference>